<dbReference type="Pfam" id="PF21164">
    <property type="entry name" value="Dumpy_DPY"/>
    <property type="match status" value="7"/>
</dbReference>
<dbReference type="SMART" id="SM00181">
    <property type="entry name" value="EGF"/>
    <property type="match status" value="26"/>
</dbReference>
<evidence type="ECO:0000259" key="3">
    <source>
        <dbReference type="PROSITE" id="PS50026"/>
    </source>
</evidence>
<comment type="caution">
    <text evidence="4">The sequence shown here is derived from an EMBL/GenBank/DDBJ whole genome shotgun (WGS) entry which is preliminary data.</text>
</comment>
<feature type="region of interest" description="Disordered" evidence="2">
    <location>
        <begin position="1161"/>
        <end position="1186"/>
    </location>
</feature>
<feature type="domain" description="EGF-like" evidence="3">
    <location>
        <begin position="1999"/>
        <end position="2037"/>
    </location>
</feature>
<evidence type="ECO:0000256" key="2">
    <source>
        <dbReference type="SAM" id="MobiDB-lite"/>
    </source>
</evidence>
<feature type="domain" description="EGF-like" evidence="3">
    <location>
        <begin position="2834"/>
        <end position="2872"/>
    </location>
</feature>
<dbReference type="SMART" id="SM00274">
    <property type="entry name" value="FOLN"/>
    <property type="match status" value="10"/>
</dbReference>
<keyword evidence="5" id="KW-1185">Reference proteome</keyword>
<dbReference type="Gene3D" id="2.10.25.10">
    <property type="entry name" value="Laminin"/>
    <property type="match status" value="2"/>
</dbReference>
<dbReference type="InterPro" id="IPR048407">
    <property type="entry name" value="Dumpy_DPY"/>
</dbReference>
<sequence>MTPTLPSATITKITSETESTLTSHITETPYVAQTMTERTEQPITVTQTPTGGKEGFTTVREHLSSTTLFPEETSATTPVVEPVEPTGNISTTGTTVPERESIGTTPEIISTYSRETVTPSIGSQNTEQVPTSTEYITKIPITQTPGRPVQTTYRQTILPPEVSGITSPTSEAPRTIITERHEETTYRQFTLPTEFRVITSVGTEVPSGVTTRRPEETTYSQPTFPAKTPGLETTSQETTFSQPALPTEVSGTTSTGIEISSEVATERPEEITYRQSTLPTEIPGVVTTGRTEGTTYRPPTLPTEISGVVTTERPEESTYRQSTLPTEIPGVVTTGRTEGTTYRQPTLPTEISGVVTTGRTLETTYRQPTLPTEISGVVTTGRAEGTTYRQPTLPTEISGVVTTERPEESTYGQPTLPTEVPAVVTTERTEETTYRQPTLPTEVSGVVTTGRTEETTYRQPTLPTEISGVVTTGTIEGTTYRQPTLPTEIPAVVTTGKTEETTYRQPTLPTEISGVVTTGRTEGTTFGQPTLPTEISGVVTTGRTEETTYRQPTLPTEISGVVTTGRTEGTTYRQPTFPTEIPAVVTTGRTLETTYRQPTLPTEISGVVTTGRTEGTTYGQPTFPTEVPAVVTTERTEETTYTQPTLPTEVSGVVTTGRTEGTTNRQPTLPTEISGVVTTGRTEGTTYRQPTFPTEIPAVVTTGRTEETTYRQSTLPTEISGVVTTGRTEGTTYGQPTLPTEISGVVTTGRTEETTYRQPTLPTEISGVVTTGRTEGTTYRQPTFPTEIPAVVTTGRTEETTYRQPTLPTEISGVVTTGRTEGTTYGQPTLPTEIPGVVTTQRTEETTYRLPTLPTEISGVVTTERPEETTYRQLTLPTEIPGVVTFRRPEETTYRPPTLPTEIPRVVTTERPEETTYTQPTLSTEIPGVVTTVRSQETTYRQSTSPTLVSEITSVETKVPYFEQTTITSGVTTRKHEVITYIQTEAPAVSTGGVSVESGSSTVVPTREPVTVTSSGTVTYVTESSVSSSKIPSGSLTVSPNISFTPRVEEPTTTKILTTPTAQSPTTIISGVDIEVTIPEEPSEEPLETTTETVIGVYTTVSPSVRPELTEKPTSLYPTTFSPSAGNLTSGTEISVTTESHLSIATTVETAVPTTERITPEVTSLRTTQQAEVSTESSVSPTTPQERFTTAGIEVETTTVSQTQGPSSGTTPLLESTGTTVFNPIMSPGTTESPPYAETTQTEGYSIEYTTGIREELTTLREGRTGTSIFTTQQYDTLPPLSEASSSAITTTGTEADVETTTFLSTPVSGEVATERGTTVGGTEVSVTETSVTESPITEKPSVPITTTGEYSIVTEIKTKPETTTLIIGEASTTSPEFPTQQPTTIQSEVSTEVTMIPTETSTISTERSTAIPTETFTTATEISTEGSSAGTSTGFPTAIPTLRTEMPIETTTRSSTRSTETTTEEMVELSTLMSITPSISGSTETQSTTRSGVEVVSTTEITFEGTTEVPTTAPFTVETITVKTLETTTEYRQPETDITTALPPTTKITNRTCVADADCPPSEACRSSLCVNPCAESNNGCAFNALCTVTNHVILCTCPPGQSGDATKDCQETPGTTKAPSPCETDSDCVDTEACYKSFCLDPCEFTNACAATAKCNAKAHRPICTCPTGYEGDPAVNCTPSKPLSCSSNDDCPLTEACIGGACQHPCDTHNPCAFNAVCINTNHGTDCSCAEGFHGNGFVGCAPVTSPSPVCHYNEDCPPHKLCDRLNRVCINPCMEDSCGENAKCLAVNHGIDCKCLDGYSGNPYVECLRVTGCRSDDDCHTNEACINNQCQSPCKCGLNAICEVLYHKATCKCLPGYTGNPAVGCQGPSNPCDPNPCGTNAMCEIDNGNPICFCPKGLTGNPFRNCIPEGDSCAPNPCGPNSGCRVVNGSPLCFCLPEYEGNPPSKPCSLPSNPCDPSPCGPNTQCAILSNGFAKCTCLPGFLESPNTIRGCVEKRNPCDPNPCGHGALCDPNREPACFCPEPFIGNPYRSCGEPEKHLCQPGPCGNNADCYITENQETCYCKAGYIGDPYSGCFLEPANPCLPNPCGPNALCTVSPQGHPMCLCPEGMSGDPTGPSGCGGPECRTDDDCSNKLACIAYKCRDPCPGSCGIGASCRVEKHHPVCTCNHGLTGNPLIRCSPLPVPPPSDPCHPSPCAVNAFCQVLGGRAVCSCMEGFEGDPSVNCHPECVLNTDCPLDKACLDRRCIDPCASGAVCGLRAICLVRDHTATCACPEGHTGDAFTQCIPRPPVSADMNLTRPCAPSPCDPGIHCNVYGGQVAMCDPCSGPGSINNLQCRPECLAHSDCPFNLACLGRKCRDPCPGSCGVNANCMVINHNPVCSCPSGLVGNPFEHCSTPPPNIPPEKTCDTVQCGANAVCQDKNGVLSCVCKPEYFGNPYLSCRPECVLNTDCANNLACINNKCQDPCAGACGVGAQCNCVNHVPVCFCPPQTTGDPFVSCYPFRPEPPTPLRPCDPSPCGPYSRCLVSPQGFATCSCLPGYRGSPPVCTPECVVSSDCLQTQACVSQHCVDPCPGTCGIGARCAVINHNPICSCPPGDLGDPFVSCHKPTVEEQPKDRENPCNPSPCGPNSICQVKQGRPVCSCVPNYIGSPPFCRPECVLSQECPWDKACIQEKCQNPCTNSCGSNAKCDVVNHTPFCSCLPNYEGDAFVGCSKIEKPKPMPAQPVDPCNPSPCGENAQCSPRDGVARCTCIPPYKGNPYVSCRPECVINSDCPSHLACVAQNCRDPCQGVCGVNAECNVVNHIPVCSCIRGFMGDPFKSCRQEPPKPIPPQNPCEPSPCGPNSVCRIANGHAVCSCQPNFLGSPPSCRPECVVSSECPQNQACISQKCQDPCPGTCGVEAQCQVVNHNPICSCPPRFTGDPFVQCIKEVTLKRNEMTLGRRKLKFYSAVHSIST</sequence>
<comment type="caution">
    <text evidence="1">Lacks conserved residue(s) required for the propagation of feature annotation.</text>
</comment>
<feature type="domain" description="EGF-like" evidence="3">
    <location>
        <begin position="2190"/>
        <end position="2229"/>
    </location>
</feature>
<feature type="domain" description="EGF-like" evidence="3">
    <location>
        <begin position="2728"/>
        <end position="2767"/>
    </location>
</feature>
<dbReference type="CDD" id="cd00054">
    <property type="entry name" value="EGF_CA"/>
    <property type="match status" value="1"/>
</dbReference>
<feature type="region of interest" description="Disordered" evidence="2">
    <location>
        <begin position="71"/>
        <end position="99"/>
    </location>
</feature>
<feature type="domain" description="EGF-like" evidence="3">
    <location>
        <begin position="1872"/>
        <end position="1911"/>
    </location>
</feature>
<feature type="domain" description="EGF-like" evidence="3">
    <location>
        <begin position="2082"/>
        <end position="2116"/>
    </location>
</feature>
<name>A0ABQ8SFH4_PERAM</name>
<feature type="compositionally biased region" description="Polar residues" evidence="2">
    <location>
        <begin position="1161"/>
        <end position="1171"/>
    </location>
</feature>
<feature type="domain" description="EGF-like" evidence="3">
    <location>
        <begin position="1913"/>
        <end position="1949"/>
    </location>
</feature>
<dbReference type="SUPFAM" id="SSF90148">
    <property type="entry name" value="DPY module"/>
    <property type="match status" value="6"/>
</dbReference>
<dbReference type="InterPro" id="IPR003645">
    <property type="entry name" value="Fol_N"/>
</dbReference>
<feature type="region of interest" description="Disordered" evidence="2">
    <location>
        <begin position="1199"/>
        <end position="1219"/>
    </location>
</feature>
<dbReference type="PROSITE" id="PS50026">
    <property type="entry name" value="EGF_3"/>
    <property type="match status" value="11"/>
</dbReference>
<dbReference type="PANTHER" id="PTHR22963">
    <property type="entry name" value="ENDOGLIN-RELATED"/>
    <property type="match status" value="1"/>
</dbReference>
<evidence type="ECO:0000256" key="1">
    <source>
        <dbReference type="PROSITE-ProRule" id="PRU00076"/>
    </source>
</evidence>
<protein>
    <recommendedName>
        <fullName evidence="3">EGF-like domain-containing protein</fullName>
    </recommendedName>
</protein>
<keyword evidence="1" id="KW-0245">EGF-like domain</keyword>
<evidence type="ECO:0000313" key="5">
    <source>
        <dbReference type="Proteomes" id="UP001148838"/>
    </source>
</evidence>
<proteinExistence type="predicted"/>
<gene>
    <name evidence="4" type="ORF">ANN_21350</name>
</gene>
<dbReference type="Gene3D" id="2.90.20.10">
    <property type="entry name" value="Plasmodium vivax P25 domain"/>
    <property type="match status" value="1"/>
</dbReference>
<evidence type="ECO:0000313" key="4">
    <source>
        <dbReference type="EMBL" id="KAJ4432713.1"/>
    </source>
</evidence>
<feature type="region of interest" description="Disordered" evidence="2">
    <location>
        <begin position="283"/>
        <end position="304"/>
    </location>
</feature>
<feature type="domain" description="EGF-like" evidence="3">
    <location>
        <begin position="2040"/>
        <end position="2077"/>
    </location>
</feature>
<feature type="domain" description="EGF-like" evidence="3">
    <location>
        <begin position="1642"/>
        <end position="1681"/>
    </location>
</feature>
<feature type="compositionally biased region" description="Low complexity" evidence="2">
    <location>
        <begin position="1172"/>
        <end position="1184"/>
    </location>
</feature>
<feature type="compositionally biased region" description="Low complexity" evidence="2">
    <location>
        <begin position="283"/>
        <end position="298"/>
    </location>
</feature>
<dbReference type="InterPro" id="IPR000742">
    <property type="entry name" value="EGF"/>
</dbReference>
<feature type="domain" description="EGF-like" evidence="3">
    <location>
        <begin position="2512"/>
        <end position="2551"/>
    </location>
</feature>
<accession>A0ABQ8SFH4</accession>
<dbReference type="PROSITE" id="PS01186">
    <property type="entry name" value="EGF_2"/>
    <property type="match status" value="8"/>
</dbReference>
<organism evidence="4 5">
    <name type="scientific">Periplaneta americana</name>
    <name type="common">American cockroach</name>
    <name type="synonym">Blatta americana</name>
    <dbReference type="NCBI Taxonomy" id="6978"/>
    <lineage>
        <taxon>Eukaryota</taxon>
        <taxon>Metazoa</taxon>
        <taxon>Ecdysozoa</taxon>
        <taxon>Arthropoda</taxon>
        <taxon>Hexapoda</taxon>
        <taxon>Insecta</taxon>
        <taxon>Pterygota</taxon>
        <taxon>Neoptera</taxon>
        <taxon>Polyneoptera</taxon>
        <taxon>Dictyoptera</taxon>
        <taxon>Blattodea</taxon>
        <taxon>Blattoidea</taxon>
        <taxon>Blattidae</taxon>
        <taxon>Blattinae</taxon>
        <taxon>Periplaneta</taxon>
    </lineage>
</organism>
<dbReference type="EMBL" id="JAJSOF020000029">
    <property type="protein sequence ID" value="KAJ4432713.1"/>
    <property type="molecule type" value="Genomic_DNA"/>
</dbReference>
<reference evidence="4 5" key="1">
    <citation type="journal article" date="2022" name="Allergy">
        <title>Genome assembly and annotation of Periplaneta americana reveal a comprehensive cockroach allergen profile.</title>
        <authorList>
            <person name="Wang L."/>
            <person name="Xiong Q."/>
            <person name="Saelim N."/>
            <person name="Wang L."/>
            <person name="Nong W."/>
            <person name="Wan A.T."/>
            <person name="Shi M."/>
            <person name="Liu X."/>
            <person name="Cao Q."/>
            <person name="Hui J.H.L."/>
            <person name="Sookrung N."/>
            <person name="Leung T.F."/>
            <person name="Tungtrongchitr A."/>
            <person name="Tsui S.K.W."/>
        </authorList>
    </citation>
    <scope>NUCLEOTIDE SEQUENCE [LARGE SCALE GENOMIC DNA]</scope>
    <source>
        <strain evidence="4">PWHHKU_190912</strain>
    </source>
</reference>
<dbReference type="PANTHER" id="PTHR22963:SF39">
    <property type="entry name" value="DUMPY"/>
    <property type="match status" value="1"/>
</dbReference>
<feature type="region of interest" description="Disordered" evidence="2">
    <location>
        <begin position="206"/>
        <end position="234"/>
    </location>
</feature>
<dbReference type="Proteomes" id="UP001148838">
    <property type="component" value="Unassembled WGS sequence"/>
</dbReference>
<feature type="domain" description="EGF-like" evidence="3">
    <location>
        <begin position="2620"/>
        <end position="2658"/>
    </location>
</feature>